<dbReference type="RefSeq" id="WP_202094999.1">
    <property type="nucleotide sequence ID" value="NZ_CP061035.1"/>
</dbReference>
<keyword evidence="6 7" id="KW-0472">Membrane</keyword>
<sequence length="353" mass="38611">MTEHTTIAADAPNRRFAWLDTARGIGIILVVYAHQMRAQATRGLVPVSWDGPFQDALIYAFHMPLFFFISGIVSVKAIRGRSFQTNLRDKLLTIAYPYFLWSIASWCLSASAGKYVNNPLGLESLISIVYQPILQFWFLYVLFFCHIVAAAFGRVFAVNVILALVMIIAPLPFDYPMIKQFAMAFPFFVVGMLASKMLLSSAGSGAVGPSRRSATLHYAGATAALIALVWLTYFPPTDFAFIIQVRAWLGIAGVVMLSRMIGSRMPWLTALGEVSMAIFVLHTIIAALLRTILARAGVEDPLILLITCVVGGLLIPVIIAKIAGRYGLEVKLGLGKTRHTTSKTGQHRASVAS</sequence>
<dbReference type="GO" id="GO:0009246">
    <property type="term" value="P:enterobacterial common antigen biosynthetic process"/>
    <property type="evidence" value="ECO:0007669"/>
    <property type="project" value="TreeGrafter"/>
</dbReference>
<evidence type="ECO:0000256" key="7">
    <source>
        <dbReference type="SAM" id="Phobius"/>
    </source>
</evidence>
<dbReference type="PANTHER" id="PTHR40074:SF2">
    <property type="entry name" value="O-ACETYLTRANSFERASE WECH"/>
    <property type="match status" value="1"/>
</dbReference>
<accession>A0A974S5G6</accession>
<organism evidence="9 10">
    <name type="scientific">Sphingomonas aliaeris</name>
    <dbReference type="NCBI Taxonomy" id="2759526"/>
    <lineage>
        <taxon>Bacteria</taxon>
        <taxon>Pseudomonadati</taxon>
        <taxon>Pseudomonadota</taxon>
        <taxon>Alphaproteobacteria</taxon>
        <taxon>Sphingomonadales</taxon>
        <taxon>Sphingomonadaceae</taxon>
        <taxon>Sphingomonas</taxon>
    </lineage>
</organism>
<dbReference type="AlphaFoldDB" id="A0A974S5G6"/>
<evidence type="ECO:0000256" key="2">
    <source>
        <dbReference type="ARBA" id="ARBA00007400"/>
    </source>
</evidence>
<feature type="transmembrane region" description="Helical" evidence="7">
    <location>
        <begin position="98"/>
        <end position="116"/>
    </location>
</feature>
<feature type="transmembrane region" description="Helical" evidence="7">
    <location>
        <begin position="214"/>
        <end position="233"/>
    </location>
</feature>
<keyword evidence="9" id="KW-0012">Acyltransferase</keyword>
<feature type="transmembrane region" description="Helical" evidence="7">
    <location>
        <begin position="239"/>
        <end position="258"/>
    </location>
</feature>
<dbReference type="GO" id="GO:0016413">
    <property type="term" value="F:O-acetyltransferase activity"/>
    <property type="evidence" value="ECO:0007669"/>
    <property type="project" value="TreeGrafter"/>
</dbReference>
<dbReference type="GO" id="GO:0005886">
    <property type="term" value="C:plasma membrane"/>
    <property type="evidence" value="ECO:0007669"/>
    <property type="project" value="UniProtKB-SubCell"/>
</dbReference>
<proteinExistence type="inferred from homology"/>
<evidence type="ECO:0000256" key="1">
    <source>
        <dbReference type="ARBA" id="ARBA00004651"/>
    </source>
</evidence>
<feature type="transmembrane region" description="Helical" evidence="7">
    <location>
        <begin position="156"/>
        <end position="175"/>
    </location>
</feature>
<evidence type="ECO:0000256" key="5">
    <source>
        <dbReference type="ARBA" id="ARBA00022989"/>
    </source>
</evidence>
<keyword evidence="4 7" id="KW-0812">Transmembrane</keyword>
<comment type="similarity">
    <text evidence="2">Belongs to the acyltransferase 3 family.</text>
</comment>
<dbReference type="KEGG" id="sari:H5J25_04850"/>
<feature type="domain" description="Acyltransferase 3" evidence="8">
    <location>
        <begin position="17"/>
        <end position="320"/>
    </location>
</feature>
<keyword evidence="10" id="KW-1185">Reference proteome</keyword>
<evidence type="ECO:0000256" key="3">
    <source>
        <dbReference type="ARBA" id="ARBA00022475"/>
    </source>
</evidence>
<evidence type="ECO:0000256" key="4">
    <source>
        <dbReference type="ARBA" id="ARBA00022692"/>
    </source>
</evidence>
<dbReference type="Proteomes" id="UP000595894">
    <property type="component" value="Chromosome"/>
</dbReference>
<evidence type="ECO:0000259" key="8">
    <source>
        <dbReference type="Pfam" id="PF01757"/>
    </source>
</evidence>
<dbReference type="Pfam" id="PF01757">
    <property type="entry name" value="Acyl_transf_3"/>
    <property type="match status" value="1"/>
</dbReference>
<feature type="transmembrane region" description="Helical" evidence="7">
    <location>
        <begin position="301"/>
        <end position="323"/>
    </location>
</feature>
<feature type="transmembrane region" description="Helical" evidence="7">
    <location>
        <begin position="56"/>
        <end position="78"/>
    </location>
</feature>
<keyword evidence="3" id="KW-1003">Cell membrane</keyword>
<feature type="transmembrane region" description="Helical" evidence="7">
    <location>
        <begin position="270"/>
        <end position="289"/>
    </location>
</feature>
<keyword evidence="5 7" id="KW-1133">Transmembrane helix</keyword>
<dbReference type="InterPro" id="IPR002656">
    <property type="entry name" value="Acyl_transf_3_dom"/>
</dbReference>
<feature type="transmembrane region" description="Helical" evidence="7">
    <location>
        <begin position="181"/>
        <end position="202"/>
    </location>
</feature>
<evidence type="ECO:0000313" key="9">
    <source>
        <dbReference type="EMBL" id="QQV78070.1"/>
    </source>
</evidence>
<protein>
    <submittedName>
        <fullName evidence="9">Acyltransferase</fullName>
    </submittedName>
</protein>
<comment type="subcellular location">
    <subcellularLocation>
        <location evidence="1">Cell membrane</location>
        <topology evidence="1">Multi-pass membrane protein</topology>
    </subcellularLocation>
</comment>
<gene>
    <name evidence="9" type="ORF">H5J25_04850</name>
</gene>
<keyword evidence="9" id="KW-0808">Transferase</keyword>
<evidence type="ECO:0000256" key="6">
    <source>
        <dbReference type="ARBA" id="ARBA00023136"/>
    </source>
</evidence>
<reference evidence="10" key="1">
    <citation type="submission" date="2020-09" db="EMBL/GenBank/DDBJ databases">
        <title>Sphingomonas sp., a new species isolated from pork steak.</title>
        <authorList>
            <person name="Heidler von Heilborn D."/>
        </authorList>
    </citation>
    <scope>NUCLEOTIDE SEQUENCE [LARGE SCALE GENOMIC DNA]</scope>
</reference>
<feature type="transmembrane region" description="Helical" evidence="7">
    <location>
        <begin position="128"/>
        <end position="149"/>
    </location>
</feature>
<dbReference type="EMBL" id="CP061035">
    <property type="protein sequence ID" value="QQV78070.1"/>
    <property type="molecule type" value="Genomic_DNA"/>
</dbReference>
<name>A0A974S5G6_9SPHN</name>
<evidence type="ECO:0000313" key="10">
    <source>
        <dbReference type="Proteomes" id="UP000595894"/>
    </source>
</evidence>
<dbReference type="PANTHER" id="PTHR40074">
    <property type="entry name" value="O-ACETYLTRANSFERASE WECH"/>
    <property type="match status" value="1"/>
</dbReference>